<keyword evidence="5" id="KW-0157">Chromophore</keyword>
<dbReference type="CDD" id="cd00130">
    <property type="entry name" value="PAS"/>
    <property type="match status" value="1"/>
</dbReference>
<sequence length="205" mass="22189">MEFNFAGVIPDKLPPGIAERFNVAETDENSLRMLSNLLYGSPCAVAITDACAEDNPIVYVNRTFELQTGYTSAEVVGRNCRFLQAPLGRERTPCFASMALRKAIEAGSKRTLRLLNYRKDGTPMWNQLSIVPLHNSKKIVTHFIGMQTFRVADELLPSTAASSSSAHVGTAAGSLPKSSLMIKSKSCTCLSMESLECGAAMAAAY</sequence>
<evidence type="ECO:0000256" key="4">
    <source>
        <dbReference type="ARBA" id="ARBA00022643"/>
    </source>
</evidence>
<dbReference type="Pfam" id="PF13426">
    <property type="entry name" value="PAS_9"/>
    <property type="match status" value="1"/>
</dbReference>
<dbReference type="InterPro" id="IPR000014">
    <property type="entry name" value="PAS"/>
</dbReference>
<keyword evidence="2" id="KW-0716">Sensory transduction</keyword>
<dbReference type="AlphaFoldDB" id="A0A126WZT1"/>
<dbReference type="Gene3D" id="3.30.450.20">
    <property type="entry name" value="PAS domain"/>
    <property type="match status" value="1"/>
</dbReference>
<evidence type="ECO:0000256" key="5">
    <source>
        <dbReference type="ARBA" id="ARBA00022991"/>
    </source>
</evidence>
<feature type="domain" description="PAS" evidence="6">
    <location>
        <begin position="30"/>
        <end position="107"/>
    </location>
</feature>
<dbReference type="NCBIfam" id="TIGR00229">
    <property type="entry name" value="sensory_box"/>
    <property type="match status" value="1"/>
</dbReference>
<dbReference type="PANTHER" id="PTHR47429:SF2">
    <property type="entry name" value="PROTEIN TWIN LOV 1"/>
    <property type="match status" value="1"/>
</dbReference>
<keyword evidence="3" id="KW-0285">Flavoprotein</keyword>
<dbReference type="SUPFAM" id="SSF55785">
    <property type="entry name" value="PYP-like sensor domain (PAS domain)"/>
    <property type="match status" value="1"/>
</dbReference>
<keyword evidence="4" id="KW-0288">FMN</keyword>
<dbReference type="GO" id="GO:0005634">
    <property type="term" value="C:nucleus"/>
    <property type="evidence" value="ECO:0007669"/>
    <property type="project" value="TreeGrafter"/>
</dbReference>
<evidence type="ECO:0000259" key="6">
    <source>
        <dbReference type="PROSITE" id="PS50112"/>
    </source>
</evidence>
<evidence type="ECO:0000256" key="3">
    <source>
        <dbReference type="ARBA" id="ARBA00022630"/>
    </source>
</evidence>
<keyword evidence="1" id="KW-0600">Photoreceptor protein</keyword>
<evidence type="ECO:0000313" key="7">
    <source>
        <dbReference type="EMBL" id="AML77888.1"/>
    </source>
</evidence>
<protein>
    <submittedName>
        <fullName evidence="7">Putative LOV domain-containing protein</fullName>
    </submittedName>
</protein>
<proteinExistence type="evidence at transcript level"/>
<dbReference type="GO" id="GO:0009881">
    <property type="term" value="F:photoreceptor activity"/>
    <property type="evidence" value="ECO:0007669"/>
    <property type="project" value="UniProtKB-KW"/>
</dbReference>
<accession>A0A126WZT1</accession>
<evidence type="ECO:0000256" key="2">
    <source>
        <dbReference type="ARBA" id="ARBA00022606"/>
    </source>
</evidence>
<keyword evidence="1" id="KW-0675">Receptor</keyword>
<name>A0A126WZT1_9CHLO</name>
<dbReference type="InterPro" id="IPR035965">
    <property type="entry name" value="PAS-like_dom_sf"/>
</dbReference>
<dbReference type="PANTHER" id="PTHR47429">
    <property type="entry name" value="PROTEIN TWIN LOV 1"/>
    <property type="match status" value="1"/>
</dbReference>
<dbReference type="EMBL" id="KU700031">
    <property type="protein sequence ID" value="AML77888.1"/>
    <property type="molecule type" value="mRNA"/>
</dbReference>
<organism evidence="7">
    <name type="scientific">Eremosphaera viridis</name>
    <dbReference type="NCBI Taxonomy" id="163307"/>
    <lineage>
        <taxon>Eukaryota</taxon>
        <taxon>Viridiplantae</taxon>
        <taxon>Chlorophyta</taxon>
        <taxon>core chlorophytes</taxon>
        <taxon>Trebouxiophyceae</taxon>
        <taxon>Chlorellales</taxon>
        <taxon>Oocystaceae</taxon>
        <taxon>Eremosphaeroideae</taxon>
        <taxon>Eremosphaera</taxon>
    </lineage>
</organism>
<reference evidence="7" key="1">
    <citation type="journal article" date="2016" name="Proc. Natl. Acad. Sci. U.S.A.">
        <title>Functional and topological diversity of LOV domain photoreceptors.</title>
        <authorList>
            <person name="Glantz S.T."/>
            <person name="Carpenter E.J."/>
            <person name="Melkonian M."/>
            <person name="Gardner K.H."/>
            <person name="Boyden E.S."/>
            <person name="Wong G.K."/>
            <person name="Chow B.Y."/>
        </authorList>
    </citation>
    <scope>NUCLEOTIDE SEQUENCE</scope>
    <source>
        <strain evidence="7">MNCB_2025953</strain>
    </source>
</reference>
<dbReference type="PROSITE" id="PS50112">
    <property type="entry name" value="PAS"/>
    <property type="match status" value="1"/>
</dbReference>
<evidence type="ECO:0000256" key="1">
    <source>
        <dbReference type="ARBA" id="ARBA00022543"/>
    </source>
</evidence>